<protein>
    <submittedName>
        <fullName evidence="2">NHLP-related RiPP peptide</fullName>
    </submittedName>
    <submittedName>
        <fullName evidence="3">Putative modified peptide</fullName>
    </submittedName>
</protein>
<feature type="transmembrane region" description="Helical" evidence="1">
    <location>
        <begin position="114"/>
        <end position="137"/>
    </location>
</feature>
<evidence type="ECO:0000313" key="2">
    <source>
        <dbReference type="EMBL" id="QWU16910.1"/>
    </source>
</evidence>
<name>A0A1H8RZC8_9BACL</name>
<reference evidence="2 5" key="2">
    <citation type="submission" date="2021-06" db="EMBL/GenBank/DDBJ databases">
        <title>Whole genome sequence of Paenibacillus sophorae DSM23020 for comparative genomics.</title>
        <authorList>
            <person name="Kim M.-J."/>
            <person name="Lee G."/>
            <person name="Shin J.-H."/>
        </authorList>
    </citation>
    <scope>NUCLEOTIDE SEQUENCE [LARGE SCALE GENOMIC DNA]</scope>
    <source>
        <strain evidence="2 5">DSM 23020</strain>
    </source>
</reference>
<proteinExistence type="predicted"/>
<dbReference type="NCBIfam" id="TIGR04509">
    <property type="entry name" value="mod_pep_NH_fam"/>
    <property type="match status" value="1"/>
</dbReference>
<dbReference type="RefSeq" id="WP_036592677.1">
    <property type="nucleotide sequence ID" value="NZ_CP076607.1"/>
</dbReference>
<reference evidence="3 4" key="1">
    <citation type="submission" date="2016-10" db="EMBL/GenBank/DDBJ databases">
        <authorList>
            <person name="de Groot N.N."/>
        </authorList>
    </citation>
    <scope>NUCLEOTIDE SEQUENCE [LARGE SCALE GENOMIC DNA]</scope>
    <source>
        <strain evidence="3 4">CGMCC 1.10238</strain>
    </source>
</reference>
<keyword evidence="1" id="KW-0812">Transmembrane</keyword>
<evidence type="ECO:0000313" key="4">
    <source>
        <dbReference type="Proteomes" id="UP000198809"/>
    </source>
</evidence>
<dbReference type="EMBL" id="FODH01000010">
    <property type="protein sequence ID" value="SEO71647.1"/>
    <property type="molecule type" value="Genomic_DNA"/>
</dbReference>
<dbReference type="Proteomes" id="UP000683429">
    <property type="component" value="Chromosome"/>
</dbReference>
<evidence type="ECO:0000256" key="1">
    <source>
        <dbReference type="SAM" id="Phobius"/>
    </source>
</evidence>
<organism evidence="3 4">
    <name type="scientific">Paenibacillus sophorae</name>
    <dbReference type="NCBI Taxonomy" id="1333845"/>
    <lineage>
        <taxon>Bacteria</taxon>
        <taxon>Bacillati</taxon>
        <taxon>Bacillota</taxon>
        <taxon>Bacilli</taxon>
        <taxon>Bacillales</taxon>
        <taxon>Paenibacillaceae</taxon>
        <taxon>Paenibacillus</taxon>
    </lineage>
</organism>
<gene>
    <name evidence="2" type="ORF">KP014_06830</name>
    <name evidence="3" type="ORF">SAMN04487895_110178</name>
</gene>
<evidence type="ECO:0000313" key="5">
    <source>
        <dbReference type="Proteomes" id="UP000683429"/>
    </source>
</evidence>
<dbReference type="EMBL" id="CP076607">
    <property type="protein sequence ID" value="QWU16910.1"/>
    <property type="molecule type" value="Genomic_DNA"/>
</dbReference>
<keyword evidence="5" id="KW-1185">Reference proteome</keyword>
<keyword evidence="1" id="KW-1133">Transmembrane helix</keyword>
<evidence type="ECO:0000313" key="3">
    <source>
        <dbReference type="EMBL" id="SEO71647.1"/>
    </source>
</evidence>
<keyword evidence="1" id="KW-0472">Membrane</keyword>
<dbReference type="AlphaFoldDB" id="A0A1H8RZC8"/>
<sequence>MNSHESEADNDKVPEFPAELPSEISLLLPNQQQRDEAALLYKLCSDDGFREKFWKDPAGAIVEAGFTADAETVDALHKADRVIFNQLVQDWKEALKRSGAFKWGKDPAVEPRSVVMLAAAVIAGAAVAGFVAGYLAGKSAIREGARKI</sequence>
<dbReference type="Proteomes" id="UP000198809">
    <property type="component" value="Unassembled WGS sequence"/>
</dbReference>
<dbReference type="InterPro" id="IPR030976">
    <property type="entry name" value="Mod_pep_NH_fam"/>
</dbReference>
<accession>A0A1H8RZC8</accession>